<comment type="caution">
    <text evidence="2">The sequence shown here is derived from an EMBL/GenBank/DDBJ whole genome shotgun (WGS) entry which is preliminary data.</text>
</comment>
<proteinExistence type="predicted"/>
<dbReference type="InterPro" id="IPR019405">
    <property type="entry name" value="Lactonase_7-beta_prop"/>
</dbReference>
<name>A0A829XD84_GLUOY</name>
<dbReference type="InterPro" id="IPR051200">
    <property type="entry name" value="Host-pathogen_enzymatic-act"/>
</dbReference>
<dbReference type="AlphaFoldDB" id="A0A829XD84"/>
<dbReference type="Gene3D" id="2.130.10.10">
    <property type="entry name" value="YVTN repeat-like/Quinoprotein amine dehydrogenase"/>
    <property type="match status" value="2"/>
</dbReference>
<feature type="chain" id="PRO_5032455867" evidence="1">
    <location>
        <begin position="39"/>
        <end position="391"/>
    </location>
</feature>
<sequence>MAYPSCQHAKQSRKQKTRRLTSGAGAILGAFFAHGVHAADQWAISANDGHTTTNAAGKMVTAATIVPDSLSLIRFERGVPVLGKTLVLPVSVEGPPTTAWIAPASNWAIVTAGSHAGAHAGDPVIEDDVVSVVAIDHAVPHLVQTVHAGSGASQVSVSPDQKWVLVGNRKSGTVSVFAVANRQLHPVQTLNMGADSNPASVLFLPDGQNAVVVLRGPHQLALLHRVGEGFEVQEQRLDLGQAPNTMDITTSGLIAVGDQDPAHPAVHLARLESGTLNLLGTIPVASGPEPLRFSPDGRYLAVGAVNNSNRDASRHGSLTLYRVDGSSLTPVASENVGRWPQGIMFSPDGRTLLVQNTTDKTMTVLKWDGIRLHPTGTLAMTSGPAAAATSW</sequence>
<gene>
    <name evidence="2" type="ORF">NBRC3293_2813</name>
</gene>
<dbReference type="Pfam" id="PF10282">
    <property type="entry name" value="Lactonase"/>
    <property type="match status" value="2"/>
</dbReference>
<dbReference type="EMBL" id="BARJ01000012">
    <property type="protein sequence ID" value="GEM18316.1"/>
    <property type="molecule type" value="Genomic_DNA"/>
</dbReference>
<accession>A0A829XD84</accession>
<organism evidence="2 3">
    <name type="scientific">Gluconobacter oxydans NBRC 3293</name>
    <dbReference type="NCBI Taxonomy" id="1315969"/>
    <lineage>
        <taxon>Bacteria</taxon>
        <taxon>Pseudomonadati</taxon>
        <taxon>Pseudomonadota</taxon>
        <taxon>Alphaproteobacteria</taxon>
        <taxon>Acetobacterales</taxon>
        <taxon>Acetobacteraceae</taxon>
        <taxon>Gluconobacter</taxon>
    </lineage>
</organism>
<evidence type="ECO:0000313" key="3">
    <source>
        <dbReference type="Proteomes" id="UP000484858"/>
    </source>
</evidence>
<dbReference type="PANTHER" id="PTHR47197">
    <property type="entry name" value="PROTEIN NIRF"/>
    <property type="match status" value="1"/>
</dbReference>
<feature type="signal peptide" evidence="1">
    <location>
        <begin position="1"/>
        <end position="38"/>
    </location>
</feature>
<protein>
    <submittedName>
        <fullName evidence="2">Uncharacterized protein</fullName>
    </submittedName>
</protein>
<evidence type="ECO:0000313" key="2">
    <source>
        <dbReference type="EMBL" id="GEM18316.1"/>
    </source>
</evidence>
<dbReference type="SUPFAM" id="SSF50974">
    <property type="entry name" value="Nitrous oxide reductase, N-terminal domain"/>
    <property type="match status" value="1"/>
</dbReference>
<dbReference type="Proteomes" id="UP000484858">
    <property type="component" value="Unassembled WGS sequence"/>
</dbReference>
<evidence type="ECO:0000256" key="1">
    <source>
        <dbReference type="SAM" id="SignalP"/>
    </source>
</evidence>
<keyword evidence="1" id="KW-0732">Signal</keyword>
<dbReference type="RefSeq" id="WP_172493676.1">
    <property type="nucleotide sequence ID" value="NZ_BARJ01000012.1"/>
</dbReference>
<reference evidence="2 3" key="1">
    <citation type="submission" date="2013-04" db="EMBL/GenBank/DDBJ databases">
        <title>Gluconobacter oxydans NBRC 3293 whole genome sequence.</title>
        <authorList>
            <person name="Matsutani M."/>
            <person name="Yakushi T."/>
            <person name="Matsushita K."/>
        </authorList>
    </citation>
    <scope>NUCLEOTIDE SEQUENCE [LARGE SCALE GENOMIC DNA]</scope>
    <source>
        <strain evidence="2 3">NBRC 3293</strain>
    </source>
</reference>
<dbReference type="PANTHER" id="PTHR47197:SF3">
    <property type="entry name" value="DIHYDRO-HEME D1 DEHYDROGENASE"/>
    <property type="match status" value="1"/>
</dbReference>
<dbReference type="InterPro" id="IPR011045">
    <property type="entry name" value="N2O_reductase_N"/>
</dbReference>
<dbReference type="InterPro" id="IPR015943">
    <property type="entry name" value="WD40/YVTN_repeat-like_dom_sf"/>
</dbReference>